<feature type="region of interest" description="Disordered" evidence="2">
    <location>
        <begin position="249"/>
        <end position="316"/>
    </location>
</feature>
<feature type="coiled-coil region" evidence="1">
    <location>
        <begin position="793"/>
        <end position="954"/>
    </location>
</feature>
<feature type="compositionally biased region" description="Polar residues" evidence="2">
    <location>
        <begin position="617"/>
        <end position="628"/>
    </location>
</feature>
<name>A0ABP0DLW2_9PEZI</name>
<feature type="compositionally biased region" description="Polar residues" evidence="2">
    <location>
        <begin position="644"/>
        <end position="662"/>
    </location>
</feature>
<gene>
    <name evidence="4" type="ORF">SEPCBS57363_002872</name>
</gene>
<dbReference type="InterPro" id="IPR056023">
    <property type="entry name" value="DUF7603"/>
</dbReference>
<dbReference type="PANTHER" id="PTHR45615:SF66">
    <property type="entry name" value="CARD DOMAIN-CONTAINING PROTEIN"/>
    <property type="match status" value="1"/>
</dbReference>
<accession>A0ABP0DLW2</accession>
<feature type="region of interest" description="Disordered" evidence="2">
    <location>
        <begin position="557"/>
        <end position="672"/>
    </location>
</feature>
<feature type="compositionally biased region" description="Polar residues" evidence="2">
    <location>
        <begin position="436"/>
        <end position="445"/>
    </location>
</feature>
<feature type="compositionally biased region" description="Basic and acidic residues" evidence="2">
    <location>
        <begin position="288"/>
        <end position="299"/>
    </location>
</feature>
<feature type="compositionally biased region" description="Polar residues" evidence="2">
    <location>
        <begin position="577"/>
        <end position="590"/>
    </location>
</feature>
<protein>
    <recommendedName>
        <fullName evidence="3">DUF7603 domain-containing protein</fullName>
    </recommendedName>
</protein>
<feature type="compositionally biased region" description="Polar residues" evidence="2">
    <location>
        <begin position="961"/>
        <end position="989"/>
    </location>
</feature>
<evidence type="ECO:0000256" key="1">
    <source>
        <dbReference type="SAM" id="Coils"/>
    </source>
</evidence>
<feature type="compositionally biased region" description="Low complexity" evidence="2">
    <location>
        <begin position="509"/>
        <end position="524"/>
    </location>
</feature>
<evidence type="ECO:0000256" key="2">
    <source>
        <dbReference type="SAM" id="MobiDB-lite"/>
    </source>
</evidence>
<feature type="region of interest" description="Disordered" evidence="2">
    <location>
        <begin position="707"/>
        <end position="730"/>
    </location>
</feature>
<feature type="compositionally biased region" description="Low complexity" evidence="2">
    <location>
        <begin position="713"/>
        <end position="729"/>
    </location>
</feature>
<evidence type="ECO:0000313" key="4">
    <source>
        <dbReference type="EMBL" id="CAK7267992.1"/>
    </source>
</evidence>
<feature type="compositionally biased region" description="Polar residues" evidence="2">
    <location>
        <begin position="597"/>
        <end position="607"/>
    </location>
</feature>
<feature type="region of interest" description="Disordered" evidence="2">
    <location>
        <begin position="1339"/>
        <end position="1358"/>
    </location>
</feature>
<feature type="region of interest" description="Disordered" evidence="2">
    <location>
        <begin position="1"/>
        <end position="98"/>
    </location>
</feature>
<feature type="coiled-coil region" evidence="1">
    <location>
        <begin position="1283"/>
        <end position="1328"/>
    </location>
</feature>
<dbReference type="Proteomes" id="UP001642501">
    <property type="component" value="Unassembled WGS sequence"/>
</dbReference>
<dbReference type="PANTHER" id="PTHR45615">
    <property type="entry name" value="MYOSIN HEAVY CHAIN, NON-MUSCLE"/>
    <property type="match status" value="1"/>
</dbReference>
<evidence type="ECO:0000259" key="3">
    <source>
        <dbReference type="Pfam" id="PF24554"/>
    </source>
</evidence>
<reference evidence="4 5" key="1">
    <citation type="submission" date="2024-01" db="EMBL/GenBank/DDBJ databases">
        <authorList>
            <person name="Allen C."/>
            <person name="Tagirdzhanova G."/>
        </authorList>
    </citation>
    <scope>NUCLEOTIDE SEQUENCE [LARGE SCALE GENOMIC DNA]</scope>
    <source>
        <strain evidence="4 5">CBS 573.63</strain>
    </source>
</reference>
<feature type="coiled-coil region" evidence="1">
    <location>
        <begin position="1408"/>
        <end position="1470"/>
    </location>
</feature>
<sequence>MSVELFSGRGRRNDLLFTPRSLRSRNSLDSNGPEPDDFLCPPASSPFPLSPLSTSTSSTATLIPTSDTASSLDSSTSSSSSIYPLSSPDYSPALSPSSTSNSVAAVAAVDSTVALAAPGTYSAPVPSPPRLPLQEPDLARLSLKSISRGANRHFAPRTSSLSTLPTIATISTTIVAGSIERRAQSLASNNHLVPPSAASSTPTWSGIPLSSPTYSASNKHAPTLSLVTTRPIKRKPLATSNNTDAVVLPSVQRVPSLPPAHAKTPSASECADNNHFLDEYELDDSETSFDREQNIRDDPYTTNNDSEPDVSIDDFLPTPQQRFTRSGSADSPTLYEFPTTAAFPSTLTPLALISASNQSHSPSLFGEEADQDSAFSLLYVDSAFVAVGTSTQNDRQIDSAAPQIRSVSASAPHRQDVVSVLYSDFPVLSKRPGYDSENSIDQEQALTVKPDEASVKASDEPIESEEPEEFEISSIEAPYGTIVQEDELMTQRNSTMSLFTRKTSPPHLSLSTANNNNSTTPNNINEEDAQSSEAPNNRNSLYSIYDDEELQDKNIPIGLPTISTSTVHNNNTNTGSQTPHNKTTTSTSDADSPGTLRPNNKSPNSFKLGNFFGWPSASPSTTEFSDQGFSPLPSPSSLQAPPSTTFTHASTLSTPGTNISSPRQDDISSFGGISKNRNLLGIISPPTRSNTLSDESASNSYYEDYLQTPPIASPETRAASSTSPSSTYSQIDEMEDELKAISAELAGSIRREMDLEDLVDRLQTEINNPQPPSKRTSDYFSDSGAVSSKFGEYDAAREEVAQIQRRAEQEKAQIRLELTEKLTDERSRRRLLDQQIKELSERASGLDLDVRNNSDASDRVKQLEGTCEDLRRRLSEERSVKENFEDLLTAMKTELQNASNERDNLRDEVVPQLRARVEGLESEASEHARQIYETTKMQQELQTLKSENSNLRSASALGVENGNNPPALSRSKTIKGQPSGPPSATATVATTNESREALAERLKDVEAQRDALHSALKSLLERQEVQKRENEKHIRVFEVERQRLLTVTPTKAGYERSVANLRDEVGVLRHRAEEALEQKWQVEKGLSGLKMDLDRAEEEIAGLRSLLQQRDILLPSSGSSRSVSNTSSVYDTDGTGATSLSSHSLPVTSASLETAYKNLQKSYADALNRIRSLENSSSTIPGSTILADEKTALALERLERSLNSAMAERDAARDEVATHTYRLADFASSEKTMLEGERSLAEQLDLSARRVEELAQQVRTQLETNIKLRDRLAHMIGRGEADQQTHKNRITSLELRLRSLEEQLIASQTAAEDRVTRHEEQIATLKEAHSTQLQRLRDASGGVRAATPPNGTNGTAPRMLSSSQFGGLGSLGGISGAIRSPTSPMVSVNGKAVPTATSTGNASSAASVAEQQAQVATLKARVSELEMALANADTEMQEVVGRMNMAQIEVMQLQEELEAAGRETRRLQRTVETEKVKGFEERFKMLNWTTAA</sequence>
<dbReference type="EMBL" id="CAWUOM010000041">
    <property type="protein sequence ID" value="CAK7267992.1"/>
    <property type="molecule type" value="Genomic_DNA"/>
</dbReference>
<comment type="caution">
    <text evidence="4">The sequence shown here is derived from an EMBL/GenBank/DDBJ whole genome shotgun (WGS) entry which is preliminary data.</text>
</comment>
<feature type="compositionally biased region" description="Polar residues" evidence="2">
    <location>
        <begin position="686"/>
        <end position="696"/>
    </location>
</feature>
<feature type="compositionally biased region" description="Low complexity" evidence="2">
    <location>
        <begin position="20"/>
        <end position="31"/>
    </location>
</feature>
<feature type="region of interest" description="Disordered" evidence="2">
    <location>
        <begin position="432"/>
        <end position="470"/>
    </location>
</feature>
<evidence type="ECO:0000313" key="5">
    <source>
        <dbReference type="Proteomes" id="UP001642501"/>
    </source>
</evidence>
<dbReference type="Pfam" id="PF24554">
    <property type="entry name" value="DUF7603"/>
    <property type="match status" value="1"/>
</dbReference>
<feature type="region of interest" description="Disordered" evidence="2">
    <location>
        <begin position="677"/>
        <end position="696"/>
    </location>
</feature>
<feature type="domain" description="DUF7603" evidence="3">
    <location>
        <begin position="1194"/>
        <end position="1302"/>
    </location>
</feature>
<keyword evidence="5" id="KW-1185">Reference proteome</keyword>
<feature type="coiled-coil region" evidence="1">
    <location>
        <begin position="1149"/>
        <end position="1215"/>
    </location>
</feature>
<feature type="compositionally biased region" description="Low complexity" evidence="2">
    <location>
        <begin position="50"/>
        <end position="98"/>
    </location>
</feature>
<feature type="compositionally biased region" description="Acidic residues" evidence="2">
    <location>
        <begin position="460"/>
        <end position="470"/>
    </location>
</feature>
<feature type="compositionally biased region" description="Basic and acidic residues" evidence="2">
    <location>
        <begin position="449"/>
        <end position="459"/>
    </location>
</feature>
<proteinExistence type="predicted"/>
<feature type="compositionally biased region" description="Low complexity" evidence="2">
    <location>
        <begin position="561"/>
        <end position="576"/>
    </location>
</feature>
<dbReference type="Gene3D" id="1.10.287.1490">
    <property type="match status" value="1"/>
</dbReference>
<feature type="region of interest" description="Disordered" evidence="2">
    <location>
        <begin position="500"/>
        <end position="539"/>
    </location>
</feature>
<organism evidence="4 5">
    <name type="scientific">Sporothrix epigloea</name>
    <dbReference type="NCBI Taxonomy" id="1892477"/>
    <lineage>
        <taxon>Eukaryota</taxon>
        <taxon>Fungi</taxon>
        <taxon>Dikarya</taxon>
        <taxon>Ascomycota</taxon>
        <taxon>Pezizomycotina</taxon>
        <taxon>Sordariomycetes</taxon>
        <taxon>Sordariomycetidae</taxon>
        <taxon>Ophiostomatales</taxon>
        <taxon>Ophiostomataceae</taxon>
        <taxon>Sporothrix</taxon>
    </lineage>
</organism>
<feature type="region of interest" description="Disordered" evidence="2">
    <location>
        <begin position="956"/>
        <end position="989"/>
    </location>
</feature>
<keyword evidence="1" id="KW-0175">Coiled coil</keyword>
<feature type="coiled-coil region" evidence="1">
    <location>
        <begin position="1058"/>
        <end position="1106"/>
    </location>
</feature>